<proteinExistence type="predicted"/>
<evidence type="ECO:0000313" key="4">
    <source>
        <dbReference type="Proteomes" id="UP001174909"/>
    </source>
</evidence>
<organism evidence="3 4">
    <name type="scientific">Geodia barretti</name>
    <name type="common">Barrett's horny sponge</name>
    <dbReference type="NCBI Taxonomy" id="519541"/>
    <lineage>
        <taxon>Eukaryota</taxon>
        <taxon>Metazoa</taxon>
        <taxon>Porifera</taxon>
        <taxon>Demospongiae</taxon>
        <taxon>Heteroscleromorpha</taxon>
        <taxon>Tetractinellida</taxon>
        <taxon>Astrophorina</taxon>
        <taxon>Geodiidae</taxon>
        <taxon>Geodia</taxon>
    </lineage>
</organism>
<name>A0AA35RHP5_GEOBA</name>
<feature type="signal peptide" evidence="2">
    <location>
        <begin position="1"/>
        <end position="22"/>
    </location>
</feature>
<accession>A0AA35RHP5</accession>
<dbReference type="AlphaFoldDB" id="A0AA35RHP5"/>
<reference evidence="3" key="1">
    <citation type="submission" date="2023-03" db="EMBL/GenBank/DDBJ databases">
        <authorList>
            <person name="Steffen K."/>
            <person name="Cardenas P."/>
        </authorList>
    </citation>
    <scope>NUCLEOTIDE SEQUENCE</scope>
</reference>
<feature type="chain" id="PRO_5041445580" evidence="2">
    <location>
        <begin position="23"/>
        <end position="83"/>
    </location>
</feature>
<sequence length="83" mass="9225">MLLRLLVVAAVYTPLCVHPASSTTEAQPQDDKTVLQQLKLISESLKVLVAEAGRQQSQINQLEEELSSMNNDYEDLKEDVANL</sequence>
<evidence type="ECO:0000313" key="3">
    <source>
        <dbReference type="EMBL" id="CAI8011359.1"/>
    </source>
</evidence>
<evidence type="ECO:0000256" key="2">
    <source>
        <dbReference type="SAM" id="SignalP"/>
    </source>
</evidence>
<keyword evidence="2" id="KW-0732">Signal</keyword>
<dbReference type="EMBL" id="CASHTH010001097">
    <property type="protein sequence ID" value="CAI8011359.1"/>
    <property type="molecule type" value="Genomic_DNA"/>
</dbReference>
<feature type="non-terminal residue" evidence="3">
    <location>
        <position position="1"/>
    </location>
</feature>
<keyword evidence="4" id="KW-1185">Reference proteome</keyword>
<protein>
    <submittedName>
        <fullName evidence="3">Uncharacterized protein</fullName>
    </submittedName>
</protein>
<dbReference type="Proteomes" id="UP001174909">
    <property type="component" value="Unassembled WGS sequence"/>
</dbReference>
<gene>
    <name evidence="3" type="ORF">GBAR_LOCUS7343</name>
</gene>
<keyword evidence="1" id="KW-0175">Coiled coil</keyword>
<feature type="coiled-coil region" evidence="1">
    <location>
        <begin position="45"/>
        <end position="79"/>
    </location>
</feature>
<comment type="caution">
    <text evidence="3">The sequence shown here is derived from an EMBL/GenBank/DDBJ whole genome shotgun (WGS) entry which is preliminary data.</text>
</comment>
<evidence type="ECO:0000256" key="1">
    <source>
        <dbReference type="SAM" id="Coils"/>
    </source>
</evidence>